<dbReference type="NCBIfam" id="TIGR00385">
    <property type="entry name" value="dsbE"/>
    <property type="match status" value="1"/>
</dbReference>
<comment type="similarity">
    <text evidence="2">Belongs to the thioredoxin family. DsbE subfamily.</text>
</comment>
<dbReference type="PROSITE" id="PS51352">
    <property type="entry name" value="THIOREDOXIN_2"/>
    <property type="match status" value="1"/>
</dbReference>
<dbReference type="InterPro" id="IPR013766">
    <property type="entry name" value="Thioredoxin_domain"/>
</dbReference>
<feature type="transmembrane region" description="Helical" evidence="6">
    <location>
        <begin position="9"/>
        <end position="28"/>
    </location>
</feature>
<keyword evidence="9" id="KW-1185">Reference proteome</keyword>
<dbReference type="RefSeq" id="WP_380821830.1">
    <property type="nucleotide sequence ID" value="NZ_JBHTJN010000026.1"/>
</dbReference>
<name>A0ABW3IAJ9_9PAST</name>
<dbReference type="Proteomes" id="UP001596996">
    <property type="component" value="Unassembled WGS sequence"/>
</dbReference>
<comment type="caution">
    <text evidence="8">The sequence shown here is derived from an EMBL/GenBank/DDBJ whole genome shotgun (WGS) entry which is preliminary data.</text>
</comment>
<dbReference type="Gene3D" id="3.40.30.10">
    <property type="entry name" value="Glutaredoxin"/>
    <property type="match status" value="1"/>
</dbReference>
<dbReference type="PROSITE" id="PS00194">
    <property type="entry name" value="THIOREDOXIN_1"/>
    <property type="match status" value="1"/>
</dbReference>
<keyword evidence="3" id="KW-0201">Cytochrome c-type biogenesis</keyword>
<dbReference type="InterPro" id="IPR036249">
    <property type="entry name" value="Thioredoxin-like_sf"/>
</dbReference>
<keyword evidence="4" id="KW-1015">Disulfide bond</keyword>
<dbReference type="PANTHER" id="PTHR42852">
    <property type="entry name" value="THIOL:DISULFIDE INTERCHANGE PROTEIN DSBE"/>
    <property type="match status" value="1"/>
</dbReference>
<evidence type="ECO:0000256" key="4">
    <source>
        <dbReference type="ARBA" id="ARBA00023157"/>
    </source>
</evidence>
<reference evidence="9" key="1">
    <citation type="journal article" date="2019" name="Int. J. Syst. Evol. Microbiol.">
        <title>The Global Catalogue of Microorganisms (GCM) 10K type strain sequencing project: providing services to taxonomists for standard genome sequencing and annotation.</title>
        <authorList>
            <consortium name="The Broad Institute Genomics Platform"/>
            <consortium name="The Broad Institute Genome Sequencing Center for Infectious Disease"/>
            <person name="Wu L."/>
            <person name="Ma J."/>
        </authorList>
    </citation>
    <scope>NUCLEOTIDE SEQUENCE [LARGE SCALE GENOMIC DNA]</scope>
    <source>
        <strain evidence="9">CCUG 61707</strain>
    </source>
</reference>
<dbReference type="PANTHER" id="PTHR42852:SF6">
    <property type="entry name" value="THIOL:DISULFIDE INTERCHANGE PROTEIN DSBE"/>
    <property type="match status" value="1"/>
</dbReference>
<feature type="domain" description="Thioredoxin" evidence="7">
    <location>
        <begin position="42"/>
        <end position="178"/>
    </location>
</feature>
<dbReference type="CDD" id="cd03010">
    <property type="entry name" value="TlpA_like_DsbE"/>
    <property type="match status" value="1"/>
</dbReference>
<dbReference type="Pfam" id="PF08534">
    <property type="entry name" value="Redoxin"/>
    <property type="match status" value="1"/>
</dbReference>
<evidence type="ECO:0000256" key="3">
    <source>
        <dbReference type="ARBA" id="ARBA00022748"/>
    </source>
</evidence>
<proteinExistence type="inferred from homology"/>
<evidence type="ECO:0000256" key="6">
    <source>
        <dbReference type="SAM" id="Phobius"/>
    </source>
</evidence>
<evidence type="ECO:0000259" key="7">
    <source>
        <dbReference type="PROSITE" id="PS51352"/>
    </source>
</evidence>
<dbReference type="InterPro" id="IPR004799">
    <property type="entry name" value="Periplasmic_diS_OxRdtase_DsbE"/>
</dbReference>
<comment type="subcellular location">
    <subcellularLocation>
        <location evidence="1">Cell inner membrane</location>
        <topology evidence="1">Single-pass membrane protein</topology>
        <orientation evidence="1">Periplasmic side</orientation>
    </subcellularLocation>
</comment>
<dbReference type="EMBL" id="JBHTJN010000026">
    <property type="protein sequence ID" value="MFD0966891.1"/>
    <property type="molecule type" value="Genomic_DNA"/>
</dbReference>
<keyword evidence="5" id="KW-0676">Redox-active center</keyword>
<dbReference type="InterPro" id="IPR050553">
    <property type="entry name" value="Thioredoxin_ResA/DsbE_sf"/>
</dbReference>
<dbReference type="SUPFAM" id="SSF52833">
    <property type="entry name" value="Thioredoxin-like"/>
    <property type="match status" value="1"/>
</dbReference>
<evidence type="ECO:0000256" key="2">
    <source>
        <dbReference type="ARBA" id="ARBA00007758"/>
    </source>
</evidence>
<accession>A0ABW3IAJ9</accession>
<evidence type="ECO:0000313" key="9">
    <source>
        <dbReference type="Proteomes" id="UP001596996"/>
    </source>
</evidence>
<organism evidence="8 9">
    <name type="scientific">Seminibacterium arietis</name>
    <dbReference type="NCBI Taxonomy" id="1173502"/>
    <lineage>
        <taxon>Bacteria</taxon>
        <taxon>Pseudomonadati</taxon>
        <taxon>Pseudomonadota</taxon>
        <taxon>Gammaproteobacteria</taxon>
        <taxon>Pasteurellales</taxon>
        <taxon>Pasteurellaceae</taxon>
        <taxon>Seminibacterium</taxon>
    </lineage>
</organism>
<dbReference type="InterPro" id="IPR013740">
    <property type="entry name" value="Redoxin"/>
</dbReference>
<keyword evidence="6" id="KW-1133">Transmembrane helix</keyword>
<sequence length="184" mass="21113">MKNKENKKLYIPLVVFFIIVLIVFIQLMRNAEGDDPKKLESALVGKTVPISTALSLENKPYDQMLFKQGKPILLNVWATWCPTCYAEHQYLNQLAKQGITIIGIDYKDDTDKALKWLKELGNPYQVVLKDQRGTLGLDLGVYGAPETFIIDSKGVIHYRHTGDINSKVWQQTLYPIYHQLMEQN</sequence>
<protein>
    <submittedName>
        <fullName evidence="8">DsbE family thiol:disulfide interchange protein</fullName>
    </submittedName>
</protein>
<evidence type="ECO:0000256" key="1">
    <source>
        <dbReference type="ARBA" id="ARBA00004383"/>
    </source>
</evidence>
<evidence type="ECO:0000256" key="5">
    <source>
        <dbReference type="ARBA" id="ARBA00023284"/>
    </source>
</evidence>
<dbReference type="InterPro" id="IPR017937">
    <property type="entry name" value="Thioredoxin_CS"/>
</dbReference>
<evidence type="ECO:0000313" key="8">
    <source>
        <dbReference type="EMBL" id="MFD0966891.1"/>
    </source>
</evidence>
<keyword evidence="6" id="KW-0812">Transmembrane</keyword>
<gene>
    <name evidence="8" type="ORF">ACFQ02_08610</name>
</gene>
<keyword evidence="6" id="KW-0472">Membrane</keyword>